<protein>
    <submittedName>
        <fullName evidence="1">Uncharacterized protein</fullName>
    </submittedName>
</protein>
<dbReference type="Proteomes" id="UP000215914">
    <property type="component" value="Unassembled WGS sequence"/>
</dbReference>
<proteinExistence type="predicted"/>
<accession>A0A9K3GXV8</accession>
<evidence type="ECO:0000313" key="2">
    <source>
        <dbReference type="Proteomes" id="UP000215914"/>
    </source>
</evidence>
<comment type="caution">
    <text evidence="1">The sequence shown here is derived from an EMBL/GenBank/DDBJ whole genome shotgun (WGS) entry which is preliminary data.</text>
</comment>
<dbReference type="Gramene" id="mRNA:HanXRQr2_Chr16g0736651">
    <property type="protein sequence ID" value="CDS:HanXRQr2_Chr16g0736651.1"/>
    <property type="gene ID" value="HanXRQr2_Chr16g0736651"/>
</dbReference>
<reference evidence="1" key="2">
    <citation type="submission" date="2020-06" db="EMBL/GenBank/DDBJ databases">
        <title>Helianthus annuus Genome sequencing and assembly Release 2.</title>
        <authorList>
            <person name="Gouzy J."/>
            <person name="Langlade N."/>
            <person name="Munos S."/>
        </authorList>
    </citation>
    <scope>NUCLEOTIDE SEQUENCE</scope>
    <source>
        <tissue evidence="1">Leaves</tissue>
    </source>
</reference>
<evidence type="ECO:0000313" key="1">
    <source>
        <dbReference type="EMBL" id="KAF5759056.1"/>
    </source>
</evidence>
<organism evidence="1 2">
    <name type="scientific">Helianthus annuus</name>
    <name type="common">Common sunflower</name>
    <dbReference type="NCBI Taxonomy" id="4232"/>
    <lineage>
        <taxon>Eukaryota</taxon>
        <taxon>Viridiplantae</taxon>
        <taxon>Streptophyta</taxon>
        <taxon>Embryophyta</taxon>
        <taxon>Tracheophyta</taxon>
        <taxon>Spermatophyta</taxon>
        <taxon>Magnoliopsida</taxon>
        <taxon>eudicotyledons</taxon>
        <taxon>Gunneridae</taxon>
        <taxon>Pentapetalae</taxon>
        <taxon>asterids</taxon>
        <taxon>campanulids</taxon>
        <taxon>Asterales</taxon>
        <taxon>Asteraceae</taxon>
        <taxon>Asteroideae</taxon>
        <taxon>Heliantheae alliance</taxon>
        <taxon>Heliantheae</taxon>
        <taxon>Helianthus</taxon>
    </lineage>
</organism>
<name>A0A9K3GXV8_HELAN</name>
<reference evidence="1" key="1">
    <citation type="journal article" date="2017" name="Nature">
        <title>The sunflower genome provides insights into oil metabolism, flowering and Asterid evolution.</title>
        <authorList>
            <person name="Badouin H."/>
            <person name="Gouzy J."/>
            <person name="Grassa C.J."/>
            <person name="Murat F."/>
            <person name="Staton S.E."/>
            <person name="Cottret L."/>
            <person name="Lelandais-Briere C."/>
            <person name="Owens G.L."/>
            <person name="Carrere S."/>
            <person name="Mayjonade B."/>
            <person name="Legrand L."/>
            <person name="Gill N."/>
            <person name="Kane N.C."/>
            <person name="Bowers J.E."/>
            <person name="Hubner S."/>
            <person name="Bellec A."/>
            <person name="Berard A."/>
            <person name="Berges H."/>
            <person name="Blanchet N."/>
            <person name="Boniface M.C."/>
            <person name="Brunel D."/>
            <person name="Catrice O."/>
            <person name="Chaidir N."/>
            <person name="Claudel C."/>
            <person name="Donnadieu C."/>
            <person name="Faraut T."/>
            <person name="Fievet G."/>
            <person name="Helmstetter N."/>
            <person name="King M."/>
            <person name="Knapp S.J."/>
            <person name="Lai Z."/>
            <person name="Le Paslier M.C."/>
            <person name="Lippi Y."/>
            <person name="Lorenzon L."/>
            <person name="Mandel J.R."/>
            <person name="Marage G."/>
            <person name="Marchand G."/>
            <person name="Marquand E."/>
            <person name="Bret-Mestries E."/>
            <person name="Morien E."/>
            <person name="Nambeesan S."/>
            <person name="Nguyen T."/>
            <person name="Pegot-Espagnet P."/>
            <person name="Pouilly N."/>
            <person name="Raftis F."/>
            <person name="Sallet E."/>
            <person name="Schiex T."/>
            <person name="Thomas J."/>
            <person name="Vandecasteele C."/>
            <person name="Vares D."/>
            <person name="Vear F."/>
            <person name="Vautrin S."/>
            <person name="Crespi M."/>
            <person name="Mangin B."/>
            <person name="Burke J.M."/>
            <person name="Salse J."/>
            <person name="Munos S."/>
            <person name="Vincourt P."/>
            <person name="Rieseberg L.H."/>
            <person name="Langlade N.B."/>
        </authorList>
    </citation>
    <scope>NUCLEOTIDE SEQUENCE</scope>
    <source>
        <tissue evidence="1">Leaves</tissue>
    </source>
</reference>
<dbReference type="AlphaFoldDB" id="A0A9K3GXV8"/>
<keyword evidence="2" id="KW-1185">Reference proteome</keyword>
<dbReference type="EMBL" id="MNCJ02000331">
    <property type="protein sequence ID" value="KAF5759056.1"/>
    <property type="molecule type" value="Genomic_DNA"/>
</dbReference>
<gene>
    <name evidence="1" type="ORF">HanXRQr2_Chr16g0736651</name>
</gene>
<sequence length="57" mass="6157">MVCKAIDMCEVQVGRLKPSGFCVGYNVTPRSVMLGLGLGSLHPDRSTATVPRSYNED</sequence>